<gene>
    <name evidence="1" type="ORF">VP1G_03778</name>
</gene>
<dbReference type="Proteomes" id="UP000078576">
    <property type="component" value="Unassembled WGS sequence"/>
</dbReference>
<evidence type="ECO:0000313" key="2">
    <source>
        <dbReference type="Proteomes" id="UP000078576"/>
    </source>
</evidence>
<evidence type="ECO:0000313" key="1">
    <source>
        <dbReference type="EMBL" id="KUI56467.1"/>
    </source>
</evidence>
<dbReference type="EMBL" id="KN714689">
    <property type="protein sequence ID" value="KUI56467.1"/>
    <property type="molecule type" value="Genomic_DNA"/>
</dbReference>
<name>A0A194UXK8_CYTMA</name>
<dbReference type="AlphaFoldDB" id="A0A194UXK8"/>
<protein>
    <submittedName>
        <fullName evidence="1">Uncharacterized protein</fullName>
    </submittedName>
</protein>
<proteinExistence type="predicted"/>
<sequence length="191" mass="21718">MSSKKKGADSTQFDQRGDLRISFVQFVLTTRSILKSGDHSGGILAADRGRQHQKDHDLPYKMLVDFVVAGRDIILRDEPFQRIINHDDVPAGFIKEVMLKQYRDECQTAWMETLMVKPMALLNKPIRCILCRRGLNTDEGAHYNPWSHDPPMFVYTQVCCSSCAHSEDYKDEDGMFLGVSSRGTMMGLNLD</sequence>
<accession>A0A194UXK8</accession>
<dbReference type="OrthoDB" id="6359816at2759"/>
<organism evidence="1 2">
    <name type="scientific">Cytospora mali</name>
    <name type="common">Apple Valsa canker fungus</name>
    <name type="synonym">Valsa mali</name>
    <dbReference type="NCBI Taxonomy" id="578113"/>
    <lineage>
        <taxon>Eukaryota</taxon>
        <taxon>Fungi</taxon>
        <taxon>Dikarya</taxon>
        <taxon>Ascomycota</taxon>
        <taxon>Pezizomycotina</taxon>
        <taxon>Sordariomycetes</taxon>
        <taxon>Sordariomycetidae</taxon>
        <taxon>Diaporthales</taxon>
        <taxon>Cytosporaceae</taxon>
        <taxon>Cytospora</taxon>
    </lineage>
</organism>
<reference evidence="2" key="1">
    <citation type="submission" date="2014-12" db="EMBL/GenBank/DDBJ databases">
        <title>Genome Sequence of Valsa Canker Pathogens Uncovers a Specific Adaption of Colonization on Woody Bark.</title>
        <authorList>
            <person name="Yin Z."/>
            <person name="Liu H."/>
            <person name="Gao X."/>
            <person name="Li Z."/>
            <person name="Song N."/>
            <person name="Ke X."/>
            <person name="Dai Q."/>
            <person name="Wu Y."/>
            <person name="Sun Y."/>
            <person name="Xu J.-R."/>
            <person name="Kang Z.K."/>
            <person name="Wang L."/>
            <person name="Huang L."/>
        </authorList>
    </citation>
    <scope>NUCLEOTIDE SEQUENCE [LARGE SCALE GENOMIC DNA]</scope>
    <source>
        <strain evidence="2">SXYL134</strain>
    </source>
</reference>
<keyword evidence="2" id="KW-1185">Reference proteome</keyword>